<organism evidence="9 10">
    <name type="scientific">Rouxiella aceris</name>
    <dbReference type="NCBI Taxonomy" id="2703884"/>
    <lineage>
        <taxon>Bacteria</taxon>
        <taxon>Pseudomonadati</taxon>
        <taxon>Pseudomonadota</taxon>
        <taxon>Gammaproteobacteria</taxon>
        <taxon>Enterobacterales</taxon>
        <taxon>Yersiniaceae</taxon>
        <taxon>Rouxiella</taxon>
    </lineage>
</organism>
<keyword evidence="5 7" id="KW-1133">Transmembrane helix</keyword>
<evidence type="ECO:0000256" key="3">
    <source>
        <dbReference type="ARBA" id="ARBA00022475"/>
    </source>
</evidence>
<evidence type="ECO:0000256" key="5">
    <source>
        <dbReference type="ARBA" id="ARBA00022989"/>
    </source>
</evidence>
<dbReference type="GO" id="GO:0005886">
    <property type="term" value="C:plasma membrane"/>
    <property type="evidence" value="ECO:0007669"/>
    <property type="project" value="UniProtKB-SubCell"/>
</dbReference>
<dbReference type="Pfam" id="PF01757">
    <property type="entry name" value="Acyl_transf_3"/>
    <property type="match status" value="1"/>
</dbReference>
<feature type="transmembrane region" description="Helical" evidence="7">
    <location>
        <begin position="12"/>
        <end position="30"/>
    </location>
</feature>
<keyword evidence="9" id="KW-0012">Acyltransferase</keyword>
<sequence>MRNNNRILSMDFMRIISILMIMCFHLYVEASKNPGVHITDLFKPLGIIGVSFFIIISGGALSTSSKNEFSVLKFYKKRFLSIYPAFWVTYISVALCFFIFGHVVKVGSNPAILAMSFFGMDGYLYSMYKNYYLIGEWFLGFIVIIYTLFPLIRIIYLRSQTSALLISIIISSISFHFNDWIYSHSPFWNANAMWNPTTRLPEFIFGMMFFDFIRDSRRNTLISLYISIFVITISNAFGVGYFENLYSTPLLCASFVATASIYELLKKPSFFIKTIGCLSTYSFIAFLVHHRFIFYIMSNDEIKNITNLRFYLLLSVVIVLSFLSAGILLPVSNKIKGYLS</sequence>
<keyword evidence="4 7" id="KW-0812">Transmembrane</keyword>
<evidence type="ECO:0000313" key="10">
    <source>
        <dbReference type="Proteomes" id="UP000585363"/>
    </source>
</evidence>
<keyword evidence="9" id="KW-0808">Transferase</keyword>
<proteinExistence type="inferred from homology"/>
<dbReference type="EMBL" id="JAADJU010000004">
    <property type="protein sequence ID" value="NMP26831.1"/>
    <property type="molecule type" value="Genomic_DNA"/>
</dbReference>
<protein>
    <submittedName>
        <fullName evidence="9">Acyltransferase</fullName>
    </submittedName>
</protein>
<dbReference type="AlphaFoldDB" id="A0A848MI72"/>
<evidence type="ECO:0000313" key="9">
    <source>
        <dbReference type="EMBL" id="NMP26831.1"/>
    </source>
</evidence>
<keyword evidence="3" id="KW-1003">Cell membrane</keyword>
<keyword evidence="6 7" id="KW-0472">Membrane</keyword>
<feature type="transmembrane region" description="Helical" evidence="7">
    <location>
        <begin position="222"/>
        <end position="242"/>
    </location>
</feature>
<gene>
    <name evidence="9" type="ORF">GW590_08140</name>
</gene>
<comment type="similarity">
    <text evidence="2">Belongs to the acyltransferase 3 family.</text>
</comment>
<feature type="transmembrane region" description="Helical" evidence="7">
    <location>
        <begin position="137"/>
        <end position="156"/>
    </location>
</feature>
<feature type="transmembrane region" description="Helical" evidence="7">
    <location>
        <begin position="42"/>
        <end position="61"/>
    </location>
</feature>
<evidence type="ECO:0000259" key="8">
    <source>
        <dbReference type="Pfam" id="PF01757"/>
    </source>
</evidence>
<keyword evidence="10" id="KW-1185">Reference proteome</keyword>
<evidence type="ECO:0000256" key="4">
    <source>
        <dbReference type="ARBA" id="ARBA00022692"/>
    </source>
</evidence>
<dbReference type="RefSeq" id="WP_169402540.1">
    <property type="nucleotide sequence ID" value="NZ_JAADJU010000004.1"/>
</dbReference>
<name>A0A848MI72_9GAMM</name>
<accession>A0A848MI72</accession>
<dbReference type="Proteomes" id="UP000585363">
    <property type="component" value="Unassembled WGS sequence"/>
</dbReference>
<evidence type="ECO:0000256" key="1">
    <source>
        <dbReference type="ARBA" id="ARBA00004651"/>
    </source>
</evidence>
<comment type="subcellular location">
    <subcellularLocation>
        <location evidence="1">Cell membrane</location>
        <topology evidence="1">Multi-pass membrane protein</topology>
    </subcellularLocation>
</comment>
<dbReference type="PANTHER" id="PTHR40074:SF2">
    <property type="entry name" value="O-ACETYLTRANSFERASE WECH"/>
    <property type="match status" value="1"/>
</dbReference>
<feature type="domain" description="Acyltransferase 3" evidence="8">
    <location>
        <begin position="8"/>
        <end position="323"/>
    </location>
</feature>
<evidence type="ECO:0000256" key="7">
    <source>
        <dbReference type="SAM" id="Phobius"/>
    </source>
</evidence>
<feature type="transmembrane region" description="Helical" evidence="7">
    <location>
        <begin position="277"/>
        <end position="298"/>
    </location>
</feature>
<feature type="transmembrane region" description="Helical" evidence="7">
    <location>
        <begin position="82"/>
        <end position="100"/>
    </location>
</feature>
<dbReference type="PANTHER" id="PTHR40074">
    <property type="entry name" value="O-ACETYLTRANSFERASE WECH"/>
    <property type="match status" value="1"/>
</dbReference>
<evidence type="ECO:0000256" key="2">
    <source>
        <dbReference type="ARBA" id="ARBA00007400"/>
    </source>
</evidence>
<feature type="transmembrane region" description="Helical" evidence="7">
    <location>
        <begin position="162"/>
        <end position="182"/>
    </location>
</feature>
<dbReference type="InterPro" id="IPR002656">
    <property type="entry name" value="Acyl_transf_3_dom"/>
</dbReference>
<dbReference type="GO" id="GO:0009246">
    <property type="term" value="P:enterobacterial common antigen biosynthetic process"/>
    <property type="evidence" value="ECO:0007669"/>
    <property type="project" value="TreeGrafter"/>
</dbReference>
<evidence type="ECO:0000256" key="6">
    <source>
        <dbReference type="ARBA" id="ARBA00023136"/>
    </source>
</evidence>
<reference evidence="9 10" key="2">
    <citation type="submission" date="2020-06" db="EMBL/GenBank/DDBJ databases">
        <title>Polyphasic characterization of a Rahnella strain isolated from tree sap.</title>
        <authorList>
            <person name="Kim I.S."/>
        </authorList>
    </citation>
    <scope>NUCLEOTIDE SEQUENCE [LARGE SCALE GENOMIC DNA]</scope>
    <source>
        <strain evidence="9 10">SAP-1</strain>
    </source>
</reference>
<reference evidence="9 10" key="1">
    <citation type="submission" date="2020-01" db="EMBL/GenBank/DDBJ databases">
        <authorList>
            <person name="Lee S.D."/>
        </authorList>
    </citation>
    <scope>NUCLEOTIDE SEQUENCE [LARGE SCALE GENOMIC DNA]</scope>
    <source>
        <strain evidence="9 10">SAP-1</strain>
    </source>
</reference>
<comment type="caution">
    <text evidence="9">The sequence shown here is derived from an EMBL/GenBank/DDBJ whole genome shotgun (WGS) entry which is preliminary data.</text>
</comment>
<feature type="transmembrane region" description="Helical" evidence="7">
    <location>
        <begin position="310"/>
        <end position="331"/>
    </location>
</feature>
<dbReference type="GO" id="GO:0016413">
    <property type="term" value="F:O-acetyltransferase activity"/>
    <property type="evidence" value="ECO:0007669"/>
    <property type="project" value="TreeGrafter"/>
</dbReference>